<dbReference type="Gene3D" id="3.30.70.270">
    <property type="match status" value="1"/>
</dbReference>
<dbReference type="SUPFAM" id="SSF52172">
    <property type="entry name" value="CheY-like"/>
    <property type="match status" value="1"/>
</dbReference>
<dbReference type="InterPro" id="IPR035919">
    <property type="entry name" value="EAL_sf"/>
</dbReference>
<dbReference type="InterPro" id="IPR043128">
    <property type="entry name" value="Rev_trsase/Diguanyl_cyclase"/>
</dbReference>
<dbReference type="AlphaFoldDB" id="C7RVM5"/>
<dbReference type="CDD" id="cd00130">
    <property type="entry name" value="PAS"/>
    <property type="match status" value="1"/>
</dbReference>
<dbReference type="InterPro" id="IPR000160">
    <property type="entry name" value="GGDEF_dom"/>
</dbReference>
<dbReference type="Pfam" id="PF13426">
    <property type="entry name" value="PAS_9"/>
    <property type="match status" value="1"/>
</dbReference>
<dbReference type="SMART" id="SM00448">
    <property type="entry name" value="REC"/>
    <property type="match status" value="1"/>
</dbReference>
<keyword evidence="1" id="KW-0597">Phosphoprotein</keyword>
<organism evidence="8">
    <name type="scientific">Accumulibacter regalis</name>
    <dbReference type="NCBI Taxonomy" id="522306"/>
    <lineage>
        <taxon>Bacteria</taxon>
        <taxon>Pseudomonadati</taxon>
        <taxon>Pseudomonadota</taxon>
        <taxon>Betaproteobacteria</taxon>
        <taxon>Candidatus Accumulibacter</taxon>
    </lineage>
</organism>
<feature type="domain" description="Response regulatory" evidence="3">
    <location>
        <begin position="7"/>
        <end position="122"/>
    </location>
</feature>
<dbReference type="OrthoDB" id="9813903at2"/>
<dbReference type="SUPFAM" id="SSF55785">
    <property type="entry name" value="PYP-like sensor domain (PAS domain)"/>
    <property type="match status" value="1"/>
</dbReference>
<dbReference type="eggNOG" id="COG5001">
    <property type="taxonomic scope" value="Bacteria"/>
</dbReference>
<evidence type="ECO:0000259" key="3">
    <source>
        <dbReference type="PROSITE" id="PS50110"/>
    </source>
</evidence>
<dbReference type="Pfam" id="PF00563">
    <property type="entry name" value="EAL"/>
    <property type="match status" value="1"/>
</dbReference>
<dbReference type="PROSITE" id="PS50110">
    <property type="entry name" value="RESPONSE_REGULATORY"/>
    <property type="match status" value="1"/>
</dbReference>
<evidence type="ECO:0000259" key="4">
    <source>
        <dbReference type="PROSITE" id="PS50112"/>
    </source>
</evidence>
<dbReference type="PROSITE" id="PS50113">
    <property type="entry name" value="PAC"/>
    <property type="match status" value="1"/>
</dbReference>
<dbReference type="InterPro" id="IPR000700">
    <property type="entry name" value="PAS-assoc_C"/>
</dbReference>
<keyword evidence="2" id="KW-0175">Coiled coil</keyword>
<dbReference type="CDD" id="cd01949">
    <property type="entry name" value="GGDEF"/>
    <property type="match status" value="1"/>
</dbReference>
<dbReference type="NCBIfam" id="TIGR00229">
    <property type="entry name" value="sensory_box"/>
    <property type="match status" value="1"/>
</dbReference>
<dbReference type="PROSITE" id="PS50883">
    <property type="entry name" value="EAL"/>
    <property type="match status" value="1"/>
</dbReference>
<feature type="domain" description="EAL" evidence="6">
    <location>
        <begin position="453"/>
        <end position="707"/>
    </location>
</feature>
<dbReference type="PANTHER" id="PTHR44757:SF2">
    <property type="entry name" value="BIOFILM ARCHITECTURE MAINTENANCE PROTEIN MBAA"/>
    <property type="match status" value="1"/>
</dbReference>
<sequence length="708" mass="78318">MTQQRLKLLAIDDTPTNLMMLGRALAPDFDLQIATSGAKGLELAIEAPPDLILLDVMMPEIDGFETCRRLKADPRSQAIPVFFLTALSDGESEARGLALGAADYITKPINVAIARQRISNFLEREGLRKEVEAQRDRLATLVAELERAEGELSIAAVAFASQNGMVITDPKGVILRVNQSFTRLTGYSAAEAIGRTPAVLKSGRHDDPFYQRMWNSLVEKGYWQGEIWNKRKSGQIYAELLTITAIVASGGITTHYVASFSDITEDKQAEAEIHRLAYYDALTRLPNRRLLQDRLGQALAAAARHGLYGALFFIGLDNFKTLNDTRGHDVGDLLLVEVAQCLRAQVREGDTVARLGGDEFVLLLDGVSGNADEAAAVAKEVGDKLREATSRPFSLDGQEYRCKLSIGVSLFAALDTVEELFKRADLALYQAKNAGRDRLRFFDPAMQAAMDLRGALESDLHQALALDQLRLHYQPQIDTAGRVIGVEALLRWWHPQRGLVSPNEFVPLAESTGLILPIGRWILETSCVLIKNWESDACTRSLQVAVNVSARQFRQADFVEQVKRSLKASGANPARLKLELTESVLLKNVEDTIAKMLAIKRLGVAFSLDDFGTGYSSLSYLAQLPLDQLKIDQSFVRKLPGARKEETIARTIITMGRELDMNVIAEGVESEAQRQFLEAHGCHAFQGYLFSRPLPVEHLTVFLQEADR</sequence>
<dbReference type="PROSITE" id="PS50112">
    <property type="entry name" value="PAS"/>
    <property type="match status" value="1"/>
</dbReference>
<dbReference type="InterPro" id="IPR035965">
    <property type="entry name" value="PAS-like_dom_sf"/>
</dbReference>
<dbReference type="Pfam" id="PF00072">
    <property type="entry name" value="Response_reg"/>
    <property type="match status" value="1"/>
</dbReference>
<feature type="coiled-coil region" evidence="2">
    <location>
        <begin position="124"/>
        <end position="151"/>
    </location>
</feature>
<dbReference type="InterPro" id="IPR001789">
    <property type="entry name" value="Sig_transdc_resp-reg_receiver"/>
</dbReference>
<dbReference type="EMBL" id="CP001715">
    <property type="protein sequence ID" value="ACV36498.1"/>
    <property type="molecule type" value="Genomic_DNA"/>
</dbReference>
<protein>
    <submittedName>
        <fullName evidence="8">Response regulator receiver modulated diguanylate cyclase/phosphodiesterase with PAS/PAC sensor(S)</fullName>
    </submittedName>
</protein>
<dbReference type="InterPro" id="IPR011006">
    <property type="entry name" value="CheY-like_superfamily"/>
</dbReference>
<dbReference type="SMART" id="SM00091">
    <property type="entry name" value="PAS"/>
    <property type="match status" value="1"/>
</dbReference>
<name>C7RVM5_ACCRE</name>
<evidence type="ECO:0000259" key="7">
    <source>
        <dbReference type="PROSITE" id="PS50887"/>
    </source>
</evidence>
<dbReference type="SMART" id="SM00267">
    <property type="entry name" value="GGDEF"/>
    <property type="match status" value="1"/>
</dbReference>
<feature type="domain" description="GGDEF" evidence="7">
    <location>
        <begin position="307"/>
        <end position="444"/>
    </location>
</feature>
<reference evidence="8" key="2">
    <citation type="submission" date="2009-09" db="EMBL/GenBank/DDBJ databases">
        <title>Complete sequence of chromosome of Candidatus Accumulibacter phosphatis clade IIA str. UW-1.</title>
        <authorList>
            <consortium name="US DOE Joint Genome Institute"/>
            <person name="Martin H.G."/>
            <person name="Ivanova N."/>
            <person name="Kunin V."/>
            <person name="Warnecke F."/>
            <person name="Barry K."/>
            <person name="He S."/>
            <person name="Salamov A."/>
            <person name="Szeto E."/>
            <person name="Dalin E."/>
            <person name="Pangilinan J.L."/>
            <person name="Lapidus A."/>
            <person name="Lowry S."/>
            <person name="Kyrpides N.C."/>
            <person name="McMahon K.D."/>
            <person name="Hugenholtz P."/>
        </authorList>
    </citation>
    <scope>NUCLEOTIDE SEQUENCE [LARGE SCALE GENOMIC DNA]</scope>
    <source>
        <strain evidence="8">UW-1</strain>
    </source>
</reference>
<feature type="modified residue" description="4-aspartylphosphate" evidence="1">
    <location>
        <position position="55"/>
    </location>
</feature>
<dbReference type="KEGG" id="app:CAP2UW1_3228"/>
<evidence type="ECO:0000259" key="5">
    <source>
        <dbReference type="PROSITE" id="PS50113"/>
    </source>
</evidence>
<dbReference type="InterPro" id="IPR052155">
    <property type="entry name" value="Biofilm_reg_signaling"/>
</dbReference>
<dbReference type="NCBIfam" id="TIGR00254">
    <property type="entry name" value="GGDEF"/>
    <property type="match status" value="1"/>
</dbReference>
<dbReference type="PANTHER" id="PTHR44757">
    <property type="entry name" value="DIGUANYLATE CYCLASE DGCP"/>
    <property type="match status" value="1"/>
</dbReference>
<dbReference type="Gene3D" id="3.40.50.2300">
    <property type="match status" value="1"/>
</dbReference>
<dbReference type="CDD" id="cd19920">
    <property type="entry name" value="REC_PA4781-like"/>
    <property type="match status" value="1"/>
</dbReference>
<dbReference type="InterPro" id="IPR000014">
    <property type="entry name" value="PAS"/>
</dbReference>
<evidence type="ECO:0000259" key="6">
    <source>
        <dbReference type="PROSITE" id="PS50883"/>
    </source>
</evidence>
<dbReference type="SUPFAM" id="SSF55073">
    <property type="entry name" value="Nucleotide cyclase"/>
    <property type="match status" value="1"/>
</dbReference>
<dbReference type="STRING" id="522306.CAP2UW1_3228"/>
<dbReference type="GO" id="GO:0000160">
    <property type="term" value="P:phosphorelay signal transduction system"/>
    <property type="evidence" value="ECO:0007669"/>
    <property type="project" value="InterPro"/>
</dbReference>
<feature type="domain" description="PAC" evidence="5">
    <location>
        <begin position="223"/>
        <end position="275"/>
    </location>
</feature>
<dbReference type="HOGENOM" id="CLU_000445_70_50_4"/>
<reference evidence="8" key="1">
    <citation type="submission" date="2009-08" db="EMBL/GenBank/DDBJ databases">
        <authorList>
            <consortium name="US DOE Joint Genome Institute"/>
            <person name="Lucas S."/>
            <person name="Copeland A."/>
            <person name="Lapidus A."/>
            <person name="Glavina del Rio T."/>
            <person name="Dalin E."/>
            <person name="Tice H."/>
            <person name="Bruce D."/>
            <person name="Barry K."/>
            <person name="Pitluck S."/>
            <person name="Lowry S."/>
            <person name="Larimer F."/>
            <person name="Land M."/>
            <person name="Hauser L."/>
            <person name="Kyrpides N."/>
            <person name="Ivanova N."/>
            <person name="McMahon K.D."/>
            <person name="Hugenholtz P."/>
        </authorList>
    </citation>
    <scope>NUCLEOTIDE SEQUENCE</scope>
    <source>
        <strain evidence="8">UW-1</strain>
    </source>
</reference>
<dbReference type="SUPFAM" id="SSF141868">
    <property type="entry name" value="EAL domain-like"/>
    <property type="match status" value="1"/>
</dbReference>
<dbReference type="CDD" id="cd01948">
    <property type="entry name" value="EAL"/>
    <property type="match status" value="1"/>
</dbReference>
<feature type="domain" description="PAS" evidence="4">
    <location>
        <begin position="165"/>
        <end position="196"/>
    </location>
</feature>
<proteinExistence type="predicted"/>
<dbReference type="Gene3D" id="3.30.450.20">
    <property type="entry name" value="PAS domain"/>
    <property type="match status" value="1"/>
</dbReference>
<dbReference type="PROSITE" id="PS50887">
    <property type="entry name" value="GGDEF"/>
    <property type="match status" value="1"/>
</dbReference>
<dbReference type="FunFam" id="3.20.20.450:FF:000001">
    <property type="entry name" value="Cyclic di-GMP phosphodiesterase yahA"/>
    <property type="match status" value="1"/>
</dbReference>
<accession>C7RVM5</accession>
<evidence type="ECO:0000256" key="2">
    <source>
        <dbReference type="SAM" id="Coils"/>
    </source>
</evidence>
<dbReference type="InterPro" id="IPR001633">
    <property type="entry name" value="EAL_dom"/>
</dbReference>
<dbReference type="SMART" id="SM00052">
    <property type="entry name" value="EAL"/>
    <property type="match status" value="1"/>
</dbReference>
<dbReference type="Gene3D" id="3.20.20.450">
    <property type="entry name" value="EAL domain"/>
    <property type="match status" value="1"/>
</dbReference>
<gene>
    <name evidence="8" type="ordered locus">CAP2UW1_3228</name>
</gene>
<evidence type="ECO:0000313" key="8">
    <source>
        <dbReference type="EMBL" id="ACV36498.1"/>
    </source>
</evidence>
<dbReference type="InterPro" id="IPR029787">
    <property type="entry name" value="Nucleotide_cyclase"/>
</dbReference>
<evidence type="ECO:0000256" key="1">
    <source>
        <dbReference type="PROSITE-ProRule" id="PRU00169"/>
    </source>
</evidence>
<dbReference type="Pfam" id="PF00990">
    <property type="entry name" value="GGDEF"/>
    <property type="match status" value="1"/>
</dbReference>